<protein>
    <recommendedName>
        <fullName evidence="3">NAD(P)-binding domain-containing protein</fullName>
    </recommendedName>
</protein>
<dbReference type="PANTHER" id="PTHR15020:SF50">
    <property type="entry name" value="UPF0659 PROTEIN YMR090W"/>
    <property type="match status" value="1"/>
</dbReference>
<accession>A0A9P5X6S1</accession>
<dbReference type="InterPro" id="IPR036291">
    <property type="entry name" value="NAD(P)-bd_dom_sf"/>
</dbReference>
<dbReference type="Proteomes" id="UP000807342">
    <property type="component" value="Unassembled WGS sequence"/>
</dbReference>
<dbReference type="OrthoDB" id="63935at2759"/>
<keyword evidence="2" id="KW-1185">Reference proteome</keyword>
<gene>
    <name evidence="1" type="ORF">P691DRAFT_675337</name>
</gene>
<evidence type="ECO:0000313" key="2">
    <source>
        <dbReference type="Proteomes" id="UP000807342"/>
    </source>
</evidence>
<evidence type="ECO:0008006" key="3">
    <source>
        <dbReference type="Google" id="ProtNLM"/>
    </source>
</evidence>
<dbReference type="SUPFAM" id="SSF51735">
    <property type="entry name" value="NAD(P)-binding Rossmann-fold domains"/>
    <property type="match status" value="1"/>
</dbReference>
<proteinExistence type="predicted"/>
<dbReference type="Gene3D" id="3.40.50.720">
    <property type="entry name" value="NAD(P)-binding Rossmann-like Domain"/>
    <property type="match status" value="1"/>
</dbReference>
<evidence type="ECO:0000313" key="1">
    <source>
        <dbReference type="EMBL" id="KAF9445562.1"/>
    </source>
</evidence>
<organism evidence="1 2">
    <name type="scientific">Macrolepiota fuliginosa MF-IS2</name>
    <dbReference type="NCBI Taxonomy" id="1400762"/>
    <lineage>
        <taxon>Eukaryota</taxon>
        <taxon>Fungi</taxon>
        <taxon>Dikarya</taxon>
        <taxon>Basidiomycota</taxon>
        <taxon>Agaricomycotina</taxon>
        <taxon>Agaricomycetes</taxon>
        <taxon>Agaricomycetidae</taxon>
        <taxon>Agaricales</taxon>
        <taxon>Agaricineae</taxon>
        <taxon>Agaricaceae</taxon>
        <taxon>Macrolepiota</taxon>
    </lineage>
</organism>
<name>A0A9P5X6S1_9AGAR</name>
<dbReference type="PANTHER" id="PTHR15020">
    <property type="entry name" value="FLAVIN REDUCTASE-RELATED"/>
    <property type="match status" value="1"/>
</dbReference>
<comment type="caution">
    <text evidence="1">The sequence shown here is derived from an EMBL/GenBank/DDBJ whole genome shotgun (WGS) entry which is preliminary data.</text>
</comment>
<sequence>MAKNVLVFGGSRHIGYHAATRFLDSGATVTFLLRNPAALDDDSIVQKYVSTNRARLVKGDALIISDVQKAWDVATASQEVDLILCTIGFSGTPSFSILKGVQINPPNLLTASLLNLLSTMPSYPENRSPKIILVSATGLHHKSRAGAPLLLRPLYSYFIQSPLADKLGAERILYHLSGRSWDPEVPEPGRDILDPGWKDIKGLPKAGMLKHSVIIRPSVLTDGECLGDREQGDCAPYRVGEGEVGGWTVSRRDVAHFIFNLVTIPSQWDKFKDKQISIAY</sequence>
<reference evidence="1" key="1">
    <citation type="submission" date="2020-11" db="EMBL/GenBank/DDBJ databases">
        <authorList>
            <consortium name="DOE Joint Genome Institute"/>
            <person name="Ahrendt S."/>
            <person name="Riley R."/>
            <person name="Andreopoulos W."/>
            <person name="Labutti K."/>
            <person name="Pangilinan J."/>
            <person name="Ruiz-Duenas F.J."/>
            <person name="Barrasa J.M."/>
            <person name="Sanchez-Garcia M."/>
            <person name="Camarero S."/>
            <person name="Miyauchi S."/>
            <person name="Serrano A."/>
            <person name="Linde D."/>
            <person name="Babiker R."/>
            <person name="Drula E."/>
            <person name="Ayuso-Fernandez I."/>
            <person name="Pacheco R."/>
            <person name="Padilla G."/>
            <person name="Ferreira P."/>
            <person name="Barriuso J."/>
            <person name="Kellner H."/>
            <person name="Castanera R."/>
            <person name="Alfaro M."/>
            <person name="Ramirez L."/>
            <person name="Pisabarro A.G."/>
            <person name="Kuo A."/>
            <person name="Tritt A."/>
            <person name="Lipzen A."/>
            <person name="He G."/>
            <person name="Yan M."/>
            <person name="Ng V."/>
            <person name="Cullen D."/>
            <person name="Martin F."/>
            <person name="Rosso M.-N."/>
            <person name="Henrissat B."/>
            <person name="Hibbett D."/>
            <person name="Martinez A.T."/>
            <person name="Grigoriev I.V."/>
        </authorList>
    </citation>
    <scope>NUCLEOTIDE SEQUENCE</scope>
    <source>
        <strain evidence="1">MF-IS2</strain>
    </source>
</reference>
<dbReference type="EMBL" id="MU151293">
    <property type="protein sequence ID" value="KAF9445562.1"/>
    <property type="molecule type" value="Genomic_DNA"/>
</dbReference>
<dbReference type="AlphaFoldDB" id="A0A9P5X6S1"/>